<evidence type="ECO:0000313" key="2">
    <source>
        <dbReference type="EMBL" id="QQT00282.1"/>
    </source>
</evidence>
<dbReference type="AlphaFoldDB" id="A0A974S062"/>
<organism evidence="2 3">
    <name type="scientific">Peribacillus psychrosaccharolyticus</name>
    <name type="common">Bacillus psychrosaccharolyticus</name>
    <dbReference type="NCBI Taxonomy" id="1407"/>
    <lineage>
        <taxon>Bacteria</taxon>
        <taxon>Bacillati</taxon>
        <taxon>Bacillota</taxon>
        <taxon>Bacilli</taxon>
        <taxon>Bacillales</taxon>
        <taxon>Bacillaceae</taxon>
        <taxon>Peribacillus</taxon>
    </lineage>
</organism>
<evidence type="ECO:0000313" key="3">
    <source>
        <dbReference type="Proteomes" id="UP000595254"/>
    </source>
</evidence>
<sequence length="196" mass="22220">MRKSRVWLLTGAALFLILTGCQEKEAKENPAETKEVIADESTDTTATDLTAKEKDTTVDPVAAELASYMMTVNEVIMDMNSLDEEYRTNYMEETDIDAALRYLEDDYNPKFAKKVNEAQAIETKSQSIVDVHKLFLGYLNSETAALTKDVKAIETNDQSLAQEAQNDFQKSQEQYQEYEEKLMKLADQYGIETTPL</sequence>
<evidence type="ECO:0000256" key="1">
    <source>
        <dbReference type="SAM" id="Coils"/>
    </source>
</evidence>
<dbReference type="EMBL" id="CP068053">
    <property type="protein sequence ID" value="QQT00282.1"/>
    <property type="molecule type" value="Genomic_DNA"/>
</dbReference>
<dbReference type="Proteomes" id="UP000595254">
    <property type="component" value="Chromosome"/>
</dbReference>
<keyword evidence="1" id="KW-0175">Coiled coil</keyword>
<accession>A0A974S062</accession>
<gene>
    <name evidence="2" type="ORF">I6J18_22385</name>
</gene>
<evidence type="ECO:0008006" key="4">
    <source>
        <dbReference type="Google" id="ProtNLM"/>
    </source>
</evidence>
<protein>
    <recommendedName>
        <fullName evidence="4">Lipoprotein</fullName>
    </recommendedName>
</protein>
<reference evidence="2 3" key="1">
    <citation type="submission" date="2021-01" db="EMBL/GenBank/DDBJ databases">
        <title>FDA dAtabase for Regulatory Grade micrObial Sequences (FDA-ARGOS): Supporting development and validation of Infectious Disease Dx tests.</title>
        <authorList>
            <person name="Nelson B."/>
            <person name="Plummer A."/>
            <person name="Tallon L."/>
            <person name="Sadzewicz L."/>
            <person name="Zhao X."/>
            <person name="Boylan J."/>
            <person name="Ott S."/>
            <person name="Bowen H."/>
            <person name="Vavikolanu K."/>
            <person name="Mehta A."/>
            <person name="Aluvathingal J."/>
            <person name="Nadendla S."/>
            <person name="Myers T."/>
            <person name="Yan Y."/>
            <person name="Sichtig H."/>
        </authorList>
    </citation>
    <scope>NUCLEOTIDE SEQUENCE [LARGE SCALE GENOMIC DNA]</scope>
    <source>
        <strain evidence="2 3">FDAARGOS_1161</strain>
    </source>
</reference>
<dbReference type="PROSITE" id="PS51257">
    <property type="entry name" value="PROKAR_LIPOPROTEIN"/>
    <property type="match status" value="1"/>
</dbReference>
<name>A0A974S062_PERPY</name>
<dbReference type="KEGG" id="ppsr:I6J18_22385"/>
<keyword evidence="3" id="KW-1185">Reference proteome</keyword>
<dbReference type="RefSeq" id="WP_040373054.1">
    <property type="nucleotide sequence ID" value="NZ_CP068053.1"/>
</dbReference>
<feature type="coiled-coil region" evidence="1">
    <location>
        <begin position="161"/>
        <end position="188"/>
    </location>
</feature>
<proteinExistence type="predicted"/>